<gene>
    <name evidence="1" type="ORF">CRG98_013889</name>
</gene>
<protein>
    <recommendedName>
        <fullName evidence="3">TIR domain-containing protein</fullName>
    </recommendedName>
</protein>
<dbReference type="Gene3D" id="3.40.50.10140">
    <property type="entry name" value="Toll/interleukin-1 receptor homology (TIR) domain"/>
    <property type="match status" value="1"/>
</dbReference>
<evidence type="ECO:0000313" key="1">
    <source>
        <dbReference type="EMBL" id="PKI65700.1"/>
    </source>
</evidence>
<evidence type="ECO:0008006" key="3">
    <source>
        <dbReference type="Google" id="ProtNLM"/>
    </source>
</evidence>
<comment type="caution">
    <text evidence="1">The sequence shown here is derived from an EMBL/GenBank/DDBJ whole genome shotgun (WGS) entry which is preliminary data.</text>
</comment>
<keyword evidence="2" id="KW-1185">Reference proteome</keyword>
<dbReference type="EMBL" id="PGOL01000734">
    <property type="protein sequence ID" value="PKI65700.1"/>
    <property type="molecule type" value="Genomic_DNA"/>
</dbReference>
<accession>A0A2I0KBX3</accession>
<organism evidence="1 2">
    <name type="scientific">Punica granatum</name>
    <name type="common">Pomegranate</name>
    <dbReference type="NCBI Taxonomy" id="22663"/>
    <lineage>
        <taxon>Eukaryota</taxon>
        <taxon>Viridiplantae</taxon>
        <taxon>Streptophyta</taxon>
        <taxon>Embryophyta</taxon>
        <taxon>Tracheophyta</taxon>
        <taxon>Spermatophyta</taxon>
        <taxon>Magnoliopsida</taxon>
        <taxon>eudicotyledons</taxon>
        <taxon>Gunneridae</taxon>
        <taxon>Pentapetalae</taxon>
        <taxon>rosids</taxon>
        <taxon>malvids</taxon>
        <taxon>Myrtales</taxon>
        <taxon>Lythraceae</taxon>
        <taxon>Punica</taxon>
    </lineage>
</organism>
<name>A0A2I0KBX3_PUNGR</name>
<dbReference type="InterPro" id="IPR035897">
    <property type="entry name" value="Toll_tir_struct_dom_sf"/>
</dbReference>
<dbReference type="AlphaFoldDB" id="A0A2I0KBX3"/>
<proteinExistence type="predicted"/>
<dbReference type="SUPFAM" id="SSF52200">
    <property type="entry name" value="Toll/Interleukin receptor TIR domain"/>
    <property type="match status" value="1"/>
</dbReference>
<reference evidence="1 2" key="1">
    <citation type="submission" date="2017-11" db="EMBL/GenBank/DDBJ databases">
        <title>De-novo sequencing of pomegranate (Punica granatum L.) genome.</title>
        <authorList>
            <person name="Akparov Z."/>
            <person name="Amiraslanov A."/>
            <person name="Hajiyeva S."/>
            <person name="Abbasov M."/>
            <person name="Kaur K."/>
            <person name="Hamwieh A."/>
            <person name="Solovyev V."/>
            <person name="Salamov A."/>
            <person name="Braich B."/>
            <person name="Kosarev P."/>
            <person name="Mahmoud A."/>
            <person name="Hajiyev E."/>
            <person name="Babayeva S."/>
            <person name="Izzatullayeva V."/>
            <person name="Mammadov A."/>
            <person name="Mammadov A."/>
            <person name="Sharifova S."/>
            <person name="Ojaghi J."/>
            <person name="Eynullazada K."/>
            <person name="Bayramov B."/>
            <person name="Abdulazimova A."/>
            <person name="Shahmuradov I."/>
        </authorList>
    </citation>
    <scope>NUCLEOTIDE SEQUENCE [LARGE SCALE GENOMIC DNA]</scope>
    <source>
        <strain evidence="2">cv. AG2017</strain>
        <tissue evidence="1">Leaf</tissue>
    </source>
</reference>
<sequence>MGVDCGSNGYPWWACLCCSFFSLFPSSERSAESAATSSDDAISRDSDVLAEHLSASSAEFELGYEYEVFLSFRGPDTRKGFTDFLYNAL</sequence>
<dbReference type="Proteomes" id="UP000233551">
    <property type="component" value="Unassembled WGS sequence"/>
</dbReference>
<evidence type="ECO:0000313" key="2">
    <source>
        <dbReference type="Proteomes" id="UP000233551"/>
    </source>
</evidence>